<gene>
    <name evidence="1" type="ORF">ZEAMMB73_Zm00001d008181</name>
</gene>
<accession>A0A1D6FAS1</accession>
<sequence length="42" mass="4583">LDLNAGFFVLRLESSWEAVDLSTGGSRASEIARLLGFLSERV</sequence>
<dbReference type="EMBL" id="CM000784">
    <property type="protein sequence ID" value="AQK89147.1"/>
    <property type="molecule type" value="Genomic_DNA"/>
</dbReference>
<name>A0A1D6FAS1_MAIZE</name>
<protein>
    <submittedName>
        <fullName evidence="1">Uncharacterized protein</fullName>
    </submittedName>
</protein>
<dbReference type="AlphaFoldDB" id="A0A1D6FAS1"/>
<organism evidence="1">
    <name type="scientific">Zea mays</name>
    <name type="common">Maize</name>
    <dbReference type="NCBI Taxonomy" id="4577"/>
    <lineage>
        <taxon>Eukaryota</taxon>
        <taxon>Viridiplantae</taxon>
        <taxon>Streptophyta</taxon>
        <taxon>Embryophyta</taxon>
        <taxon>Tracheophyta</taxon>
        <taxon>Spermatophyta</taxon>
        <taxon>Magnoliopsida</taxon>
        <taxon>Liliopsida</taxon>
        <taxon>Poales</taxon>
        <taxon>Poaceae</taxon>
        <taxon>PACMAD clade</taxon>
        <taxon>Panicoideae</taxon>
        <taxon>Andropogonodae</taxon>
        <taxon>Andropogoneae</taxon>
        <taxon>Tripsacinae</taxon>
        <taxon>Zea</taxon>
    </lineage>
</organism>
<feature type="non-terminal residue" evidence="1">
    <location>
        <position position="1"/>
    </location>
</feature>
<reference evidence="1" key="1">
    <citation type="submission" date="2015-12" db="EMBL/GenBank/DDBJ databases">
        <title>Update maize B73 reference genome by single molecule sequencing technologies.</title>
        <authorList>
            <consortium name="Maize Genome Sequencing Project"/>
            <person name="Ware D."/>
        </authorList>
    </citation>
    <scope>NUCLEOTIDE SEQUENCE</scope>
    <source>
        <tissue evidence="1">Seedling</tissue>
    </source>
</reference>
<proteinExistence type="predicted"/>
<evidence type="ECO:0000313" key="1">
    <source>
        <dbReference type="EMBL" id="AQK89147.1"/>
    </source>
</evidence>